<dbReference type="GO" id="GO:0005741">
    <property type="term" value="C:mitochondrial outer membrane"/>
    <property type="evidence" value="ECO:0007669"/>
    <property type="project" value="UniProtKB-SubCell"/>
</dbReference>
<keyword evidence="3" id="KW-0677">Repeat</keyword>
<evidence type="ECO:0000256" key="9">
    <source>
        <dbReference type="ARBA" id="ARBA00038030"/>
    </source>
</evidence>
<keyword evidence="6 12" id="KW-1133">Transmembrane helix</keyword>
<dbReference type="GO" id="GO:0030943">
    <property type="term" value="F:mitochondrion targeting sequence binding"/>
    <property type="evidence" value="ECO:0007669"/>
    <property type="project" value="TreeGrafter"/>
</dbReference>
<feature type="region of interest" description="Disordered" evidence="11">
    <location>
        <begin position="42"/>
        <end position="70"/>
    </location>
</feature>
<evidence type="ECO:0000256" key="3">
    <source>
        <dbReference type="ARBA" id="ARBA00022737"/>
    </source>
</evidence>
<proteinExistence type="inferred from homology"/>
<dbReference type="PROSITE" id="PS50005">
    <property type="entry name" value="TPR"/>
    <property type="match status" value="3"/>
</dbReference>
<keyword evidence="7" id="KW-0496">Mitochondrion</keyword>
<evidence type="ECO:0000256" key="2">
    <source>
        <dbReference type="ARBA" id="ARBA00022692"/>
    </source>
</evidence>
<organism evidence="13 14">
    <name type="scientific">Diaphorina citri</name>
    <name type="common">Asian citrus psyllid</name>
    <dbReference type="NCBI Taxonomy" id="121845"/>
    <lineage>
        <taxon>Eukaryota</taxon>
        <taxon>Metazoa</taxon>
        <taxon>Ecdysozoa</taxon>
        <taxon>Arthropoda</taxon>
        <taxon>Hexapoda</taxon>
        <taxon>Insecta</taxon>
        <taxon>Pterygota</taxon>
        <taxon>Neoptera</taxon>
        <taxon>Paraneoptera</taxon>
        <taxon>Hemiptera</taxon>
        <taxon>Sternorrhyncha</taxon>
        <taxon>Psylloidea</taxon>
        <taxon>Psyllidae</taxon>
        <taxon>Diaphorininae</taxon>
        <taxon>Diaphorina</taxon>
    </lineage>
</organism>
<keyword evidence="2 12" id="KW-0812">Transmembrane</keyword>
<dbReference type="PANTHER" id="PTHR46208:SF1">
    <property type="entry name" value="MITOCHONDRIAL IMPORT RECEPTOR SUBUNIT TOM70"/>
    <property type="match status" value="1"/>
</dbReference>
<evidence type="ECO:0000256" key="5">
    <source>
        <dbReference type="ARBA" id="ARBA00022803"/>
    </source>
</evidence>
<dbReference type="GO" id="GO:0008320">
    <property type="term" value="F:protein transmembrane transporter activity"/>
    <property type="evidence" value="ECO:0007669"/>
    <property type="project" value="TreeGrafter"/>
</dbReference>
<feature type="repeat" description="TPR" evidence="10">
    <location>
        <begin position="205"/>
        <end position="238"/>
    </location>
</feature>
<evidence type="ECO:0000256" key="12">
    <source>
        <dbReference type="SAM" id="Phobius"/>
    </source>
</evidence>
<feature type="repeat" description="TPR" evidence="10">
    <location>
        <begin position="75"/>
        <end position="108"/>
    </location>
</feature>
<dbReference type="AlphaFoldDB" id="A0A1S3DU96"/>
<protein>
    <submittedName>
        <fullName evidence="14">Mitochondrial import receptor subunit TOM70-like</fullName>
    </submittedName>
</protein>
<evidence type="ECO:0000313" key="13">
    <source>
        <dbReference type="Proteomes" id="UP000079169"/>
    </source>
</evidence>
<evidence type="ECO:0000256" key="7">
    <source>
        <dbReference type="ARBA" id="ARBA00023128"/>
    </source>
</evidence>
<reference evidence="14" key="1">
    <citation type="submission" date="2025-08" db="UniProtKB">
        <authorList>
            <consortium name="RefSeq"/>
        </authorList>
    </citation>
    <scope>IDENTIFICATION</scope>
</reference>
<dbReference type="SUPFAM" id="SSF48452">
    <property type="entry name" value="TPR-like"/>
    <property type="match status" value="2"/>
</dbReference>
<dbReference type="KEGG" id="dci:103524776"/>
<feature type="repeat" description="TPR" evidence="10">
    <location>
        <begin position="244"/>
        <end position="277"/>
    </location>
</feature>
<keyword evidence="5 10" id="KW-0802">TPR repeat</keyword>
<comment type="subcellular location">
    <subcellularLocation>
        <location evidence="1">Mitochondrion outer membrane</location>
        <topology evidence="1">Single-pass membrane protein</topology>
    </subcellularLocation>
</comment>
<evidence type="ECO:0000256" key="6">
    <source>
        <dbReference type="ARBA" id="ARBA00022989"/>
    </source>
</evidence>
<keyword evidence="4" id="KW-1000">Mitochondrion outer membrane</keyword>
<evidence type="ECO:0000256" key="11">
    <source>
        <dbReference type="SAM" id="MobiDB-lite"/>
    </source>
</evidence>
<evidence type="ECO:0000256" key="8">
    <source>
        <dbReference type="ARBA" id="ARBA00023136"/>
    </source>
</evidence>
<sequence length="339" mass="37765">MSSSSVDIYGYPIPKWVLIAGGAVATTGVAYVGYKNLYASKPPKPQTSSKQGGQHSKPGKQASVSEEPKSATEVIEDLKAKGNDFFKQKKYKEAIELYTKGILLCPTNEKKTLSALYQNRAAAHENKQKKYKEAIEFYTKGILLCAQHAKEEISKRSFFKPSKQFIKTYLKSFPNDPILQPDGLSNGVELTNGDTNESHDATEVIEDLKAKGNDFFKQKKYKEAIELYTKGILLCPTNEKKTLSALYQNRAAAHENLGNFESVLEDTNSALEIVPNYIKAIARRAKAYEQMGKLDLALQDVTACCIFENFSSQSSLMSADRVLKALEWIKTLLAYLDVN</sequence>
<dbReference type="Gene3D" id="1.25.40.10">
    <property type="entry name" value="Tetratricopeptide repeat domain"/>
    <property type="match status" value="2"/>
</dbReference>
<dbReference type="InterPro" id="IPR011990">
    <property type="entry name" value="TPR-like_helical_dom_sf"/>
</dbReference>
<dbReference type="InterPro" id="IPR011716">
    <property type="entry name" value="TPR-3"/>
</dbReference>
<accession>A0A1S3DU96</accession>
<name>A0A1S3DU96_DIACI</name>
<dbReference type="Pfam" id="PF07720">
    <property type="entry name" value="TPR_3"/>
    <property type="match status" value="2"/>
</dbReference>
<dbReference type="SMART" id="SM00028">
    <property type="entry name" value="TPR"/>
    <property type="match status" value="5"/>
</dbReference>
<evidence type="ECO:0000256" key="1">
    <source>
        <dbReference type="ARBA" id="ARBA00004572"/>
    </source>
</evidence>
<comment type="similarity">
    <text evidence="9">Belongs to the Tom70 family.</text>
</comment>
<gene>
    <name evidence="14" type="primary">LOC103524776</name>
</gene>
<keyword evidence="13" id="KW-1185">Reference proteome</keyword>
<evidence type="ECO:0000256" key="4">
    <source>
        <dbReference type="ARBA" id="ARBA00022787"/>
    </source>
</evidence>
<feature type="transmembrane region" description="Helical" evidence="12">
    <location>
        <begin position="16"/>
        <end position="34"/>
    </location>
</feature>
<dbReference type="GO" id="GO:0045039">
    <property type="term" value="P:protein insertion into mitochondrial inner membrane"/>
    <property type="evidence" value="ECO:0007669"/>
    <property type="project" value="TreeGrafter"/>
</dbReference>
<dbReference type="GO" id="GO:0030150">
    <property type="term" value="P:protein import into mitochondrial matrix"/>
    <property type="evidence" value="ECO:0007669"/>
    <property type="project" value="TreeGrafter"/>
</dbReference>
<dbReference type="OMA" id="LCPTNEK"/>
<dbReference type="PANTHER" id="PTHR46208">
    <property type="entry name" value="MITOCHONDRIAL IMPORT RECEPTOR SUBUNIT TOM70"/>
    <property type="match status" value="1"/>
</dbReference>
<dbReference type="Proteomes" id="UP000079169">
    <property type="component" value="Unplaced"/>
</dbReference>
<evidence type="ECO:0000256" key="10">
    <source>
        <dbReference type="PROSITE-ProRule" id="PRU00339"/>
    </source>
</evidence>
<evidence type="ECO:0000313" key="14">
    <source>
        <dbReference type="RefSeq" id="XP_008488031.1"/>
    </source>
</evidence>
<dbReference type="RefSeq" id="XP_008488031.1">
    <property type="nucleotide sequence ID" value="XM_008489809.3"/>
</dbReference>
<dbReference type="GeneID" id="103524776"/>
<dbReference type="InterPro" id="IPR019734">
    <property type="entry name" value="TPR_rpt"/>
</dbReference>
<keyword evidence="8 12" id="KW-0472">Membrane</keyword>
<dbReference type="PaxDb" id="121845-A0A1S3DU96"/>
<dbReference type="STRING" id="121845.A0A1S3DU96"/>